<comment type="function">
    <text evidence="4">Acts as an anti-CsrA protein, binds CsrA and prevents it from repressing translation of its target genes, one of which is flagellin. Binds to flagellin and participates in the assembly of the flagellum.</text>
</comment>
<comment type="similarity">
    <text evidence="4">Belongs to the FliW family.</text>
</comment>
<keyword evidence="2 4" id="KW-1005">Bacterial flagellum biogenesis</keyword>
<dbReference type="EMBL" id="JARVCO010000002">
    <property type="protein sequence ID" value="MDZ8117252.1"/>
    <property type="molecule type" value="Genomic_DNA"/>
</dbReference>
<name>A0ABU5MSS3_9BACT</name>
<accession>A0ABU5MSS3</accession>
<evidence type="ECO:0000313" key="5">
    <source>
        <dbReference type="EMBL" id="MDZ8117252.1"/>
    </source>
</evidence>
<keyword evidence="5" id="KW-0966">Cell projection</keyword>
<dbReference type="RefSeq" id="WP_322607054.1">
    <property type="nucleotide sequence ID" value="NZ_JARVCO010000002.1"/>
</dbReference>
<organism evidence="5 6">
    <name type="scientific">Pontiella agarivorans</name>
    <dbReference type="NCBI Taxonomy" id="3038953"/>
    <lineage>
        <taxon>Bacteria</taxon>
        <taxon>Pseudomonadati</taxon>
        <taxon>Kiritimatiellota</taxon>
        <taxon>Kiritimatiellia</taxon>
        <taxon>Kiritimatiellales</taxon>
        <taxon>Pontiellaceae</taxon>
        <taxon>Pontiella</taxon>
    </lineage>
</organism>
<comment type="caution">
    <text evidence="5">The sequence shown here is derived from an EMBL/GenBank/DDBJ whole genome shotgun (WGS) entry which is preliminary data.</text>
</comment>
<dbReference type="Proteomes" id="UP001290861">
    <property type="component" value="Unassembled WGS sequence"/>
</dbReference>
<evidence type="ECO:0000256" key="2">
    <source>
        <dbReference type="ARBA" id="ARBA00022795"/>
    </source>
</evidence>
<keyword evidence="4" id="KW-0143">Chaperone</keyword>
<reference evidence="5 6" key="1">
    <citation type="journal article" date="2024" name="Appl. Environ. Microbiol.">
        <title>Pontiella agarivorans sp. nov., a novel marine anaerobic bacterium capable of degrading macroalgal polysaccharides and fixing nitrogen.</title>
        <authorList>
            <person name="Liu N."/>
            <person name="Kivenson V."/>
            <person name="Peng X."/>
            <person name="Cui Z."/>
            <person name="Lankiewicz T.S."/>
            <person name="Gosselin K.M."/>
            <person name="English C.J."/>
            <person name="Blair E.M."/>
            <person name="O'Malley M.A."/>
            <person name="Valentine D.L."/>
        </authorList>
    </citation>
    <scope>NUCLEOTIDE SEQUENCE [LARGE SCALE GENOMIC DNA]</scope>
    <source>
        <strain evidence="5 6">NLcol2</strain>
    </source>
</reference>
<evidence type="ECO:0000313" key="6">
    <source>
        <dbReference type="Proteomes" id="UP001290861"/>
    </source>
</evidence>
<keyword evidence="3 4" id="KW-0810">Translation regulation</keyword>
<evidence type="ECO:0000256" key="1">
    <source>
        <dbReference type="ARBA" id="ARBA00022490"/>
    </source>
</evidence>
<keyword evidence="5" id="KW-0969">Cilium</keyword>
<comment type="subcellular location">
    <subcellularLocation>
        <location evidence="4">Cytoplasm</location>
    </subcellularLocation>
</comment>
<dbReference type="HAMAP" id="MF_01185">
    <property type="entry name" value="FliW"/>
    <property type="match status" value="1"/>
</dbReference>
<dbReference type="PANTHER" id="PTHR39190:SF1">
    <property type="entry name" value="FLAGELLAR ASSEMBLY FACTOR FLIW"/>
    <property type="match status" value="1"/>
</dbReference>
<dbReference type="PANTHER" id="PTHR39190">
    <property type="entry name" value="FLAGELLAR ASSEMBLY FACTOR FLIW"/>
    <property type="match status" value="1"/>
</dbReference>
<keyword evidence="6" id="KW-1185">Reference proteome</keyword>
<dbReference type="Pfam" id="PF02623">
    <property type="entry name" value="FliW"/>
    <property type="match status" value="1"/>
</dbReference>
<evidence type="ECO:0000256" key="3">
    <source>
        <dbReference type="ARBA" id="ARBA00022845"/>
    </source>
</evidence>
<dbReference type="InterPro" id="IPR003775">
    <property type="entry name" value="Flagellar_assembly_factor_FliW"/>
</dbReference>
<gene>
    <name evidence="4 5" type="primary">fliW</name>
    <name evidence="5" type="ORF">P9H32_01325</name>
</gene>
<protein>
    <recommendedName>
        <fullName evidence="4">Flagellar assembly factor FliW</fullName>
    </recommendedName>
</protein>
<keyword evidence="5" id="KW-0282">Flagellum</keyword>
<dbReference type="Gene3D" id="2.30.290.10">
    <property type="entry name" value="BH3618-like"/>
    <property type="match status" value="1"/>
</dbReference>
<keyword evidence="1 4" id="KW-0963">Cytoplasm</keyword>
<sequence>MNKTNETPDPMVLETETRTVRIPVSDGNIFTFPDGVPAFEDYKQFVLYCNTDMQPFFFMKSIGISPEVSFVCLDPFLVCPDYQVRVGPSDLQALNLQRGEDAFIFSFVTVRDDPSEITANLQGPVILNMKNSQGRQIISEGTRHDVRFRVWDALMQSRETSDSAEDDLTATQCR</sequence>
<dbReference type="InterPro" id="IPR024046">
    <property type="entry name" value="Flagellar_assmbl_FliW_dom_sf"/>
</dbReference>
<evidence type="ECO:0000256" key="4">
    <source>
        <dbReference type="HAMAP-Rule" id="MF_01185"/>
    </source>
</evidence>
<dbReference type="SUPFAM" id="SSF141457">
    <property type="entry name" value="BH3618-like"/>
    <property type="match status" value="1"/>
</dbReference>
<comment type="subunit">
    <text evidence="4">Interacts with translational regulator CsrA and flagellin(s).</text>
</comment>
<proteinExistence type="inferred from homology"/>